<keyword evidence="3" id="KW-0862">Zinc</keyword>
<keyword evidence="4" id="KW-0469">Meiosis</keyword>
<accession>A0A653D8Y1</accession>
<dbReference type="InterPro" id="IPR042123">
    <property type="entry name" value="Zip3/RNF212-like"/>
</dbReference>
<dbReference type="GO" id="GO:0016925">
    <property type="term" value="P:protein sumoylation"/>
    <property type="evidence" value="ECO:0007669"/>
    <property type="project" value="TreeGrafter"/>
</dbReference>
<evidence type="ECO:0000256" key="2">
    <source>
        <dbReference type="ARBA" id="ARBA00022771"/>
    </source>
</evidence>
<dbReference type="InterPro" id="IPR001841">
    <property type="entry name" value="Znf_RING"/>
</dbReference>
<feature type="domain" description="RING-type" evidence="6">
    <location>
        <begin position="7"/>
        <end position="46"/>
    </location>
</feature>
<dbReference type="PROSITE" id="PS50089">
    <property type="entry name" value="ZF_RING_2"/>
    <property type="match status" value="1"/>
</dbReference>
<organism evidence="7 8">
    <name type="scientific">Callosobruchus maculatus</name>
    <name type="common">Southern cowpea weevil</name>
    <name type="synonym">Pulse bruchid</name>
    <dbReference type="NCBI Taxonomy" id="64391"/>
    <lineage>
        <taxon>Eukaryota</taxon>
        <taxon>Metazoa</taxon>
        <taxon>Ecdysozoa</taxon>
        <taxon>Arthropoda</taxon>
        <taxon>Hexapoda</taxon>
        <taxon>Insecta</taxon>
        <taxon>Pterygota</taxon>
        <taxon>Neoptera</taxon>
        <taxon>Endopterygota</taxon>
        <taxon>Coleoptera</taxon>
        <taxon>Polyphaga</taxon>
        <taxon>Cucujiformia</taxon>
        <taxon>Chrysomeloidea</taxon>
        <taxon>Chrysomelidae</taxon>
        <taxon>Bruchinae</taxon>
        <taxon>Bruchini</taxon>
        <taxon>Callosobruchus</taxon>
    </lineage>
</organism>
<reference evidence="7 8" key="1">
    <citation type="submission" date="2019-01" db="EMBL/GenBank/DDBJ databases">
        <authorList>
            <person name="Sayadi A."/>
        </authorList>
    </citation>
    <scope>NUCLEOTIDE SEQUENCE [LARGE SCALE GENOMIC DNA]</scope>
</reference>
<dbReference type="GO" id="GO:0008270">
    <property type="term" value="F:zinc ion binding"/>
    <property type="evidence" value="ECO:0007669"/>
    <property type="project" value="UniProtKB-KW"/>
</dbReference>
<dbReference type="Pfam" id="PF14634">
    <property type="entry name" value="zf-RING_5"/>
    <property type="match status" value="1"/>
</dbReference>
<dbReference type="SUPFAM" id="SSF57850">
    <property type="entry name" value="RING/U-box"/>
    <property type="match status" value="1"/>
</dbReference>
<keyword evidence="8" id="KW-1185">Reference proteome</keyword>
<dbReference type="PANTHER" id="PTHR22663:SF17">
    <property type="entry name" value="RING FINGER PROTEIN NARYA-RELATED"/>
    <property type="match status" value="1"/>
</dbReference>
<evidence type="ECO:0000259" key="6">
    <source>
        <dbReference type="PROSITE" id="PS50089"/>
    </source>
</evidence>
<evidence type="ECO:0000256" key="4">
    <source>
        <dbReference type="ARBA" id="ARBA00023254"/>
    </source>
</evidence>
<dbReference type="PANTHER" id="PTHR22663">
    <property type="entry name" value="RING FINGER PROTEIN NARYA-RELATED"/>
    <property type="match status" value="1"/>
</dbReference>
<sequence>MADWVHCNKCSIIFKPNVKFFLTECSHIFCQSCIASINETKCFVCQKSNRYIEICKNMDPNIQLYFNPAEVQFKKAMEILQFQMQHRTRQYQTAIKKYVFAKKECMKFYNRNKEVMQENKMLRNMLEQVR</sequence>
<evidence type="ECO:0000313" key="7">
    <source>
        <dbReference type="EMBL" id="VEN56612.1"/>
    </source>
</evidence>
<gene>
    <name evidence="7" type="ORF">CALMAC_LOCUS15471</name>
</gene>
<feature type="non-terminal residue" evidence="7">
    <location>
        <position position="130"/>
    </location>
</feature>
<proteinExistence type="predicted"/>
<dbReference type="GO" id="GO:0007129">
    <property type="term" value="P:homologous chromosome pairing at meiosis"/>
    <property type="evidence" value="ECO:0007669"/>
    <property type="project" value="TreeGrafter"/>
</dbReference>
<evidence type="ECO:0000313" key="8">
    <source>
        <dbReference type="Proteomes" id="UP000410492"/>
    </source>
</evidence>
<dbReference type="GO" id="GO:0000795">
    <property type="term" value="C:synaptonemal complex"/>
    <property type="evidence" value="ECO:0007669"/>
    <property type="project" value="InterPro"/>
</dbReference>
<dbReference type="Proteomes" id="UP000410492">
    <property type="component" value="Unassembled WGS sequence"/>
</dbReference>
<dbReference type="AlphaFoldDB" id="A0A653D8Y1"/>
<evidence type="ECO:0000256" key="3">
    <source>
        <dbReference type="ARBA" id="ARBA00022833"/>
    </source>
</evidence>
<name>A0A653D8Y1_CALMS</name>
<dbReference type="EMBL" id="CAACVG010010792">
    <property type="protein sequence ID" value="VEN56612.1"/>
    <property type="molecule type" value="Genomic_DNA"/>
</dbReference>
<dbReference type="InterPro" id="IPR017907">
    <property type="entry name" value="Znf_RING_CS"/>
</dbReference>
<dbReference type="PROSITE" id="PS00518">
    <property type="entry name" value="ZF_RING_1"/>
    <property type="match status" value="1"/>
</dbReference>
<dbReference type="GO" id="GO:0007131">
    <property type="term" value="P:reciprocal meiotic recombination"/>
    <property type="evidence" value="ECO:0007669"/>
    <property type="project" value="InterPro"/>
</dbReference>
<evidence type="ECO:0000256" key="5">
    <source>
        <dbReference type="PROSITE-ProRule" id="PRU00175"/>
    </source>
</evidence>
<protein>
    <recommendedName>
        <fullName evidence="6">RING-type domain-containing protein</fullName>
    </recommendedName>
</protein>
<evidence type="ECO:0000256" key="1">
    <source>
        <dbReference type="ARBA" id="ARBA00022723"/>
    </source>
</evidence>
<dbReference type="InterPro" id="IPR013083">
    <property type="entry name" value="Znf_RING/FYVE/PHD"/>
</dbReference>
<dbReference type="OrthoDB" id="2535391at2759"/>
<keyword evidence="1" id="KW-0479">Metal-binding</keyword>
<keyword evidence="2 5" id="KW-0863">Zinc-finger</keyword>
<dbReference type="Gene3D" id="3.30.40.10">
    <property type="entry name" value="Zinc/RING finger domain, C3HC4 (zinc finger)"/>
    <property type="match status" value="1"/>
</dbReference>
<dbReference type="GO" id="GO:0019789">
    <property type="term" value="F:SUMO transferase activity"/>
    <property type="evidence" value="ECO:0007669"/>
    <property type="project" value="InterPro"/>
</dbReference>